<dbReference type="Pfam" id="PF10198">
    <property type="entry name" value="Ada3"/>
    <property type="match status" value="1"/>
</dbReference>
<keyword evidence="5" id="KW-0539">Nucleus</keyword>
<comment type="similarity">
    <text evidence="2">Belongs to the NGG1 family.</text>
</comment>
<keyword evidence="8" id="KW-1185">Reference proteome</keyword>
<comment type="caution">
    <text evidence="7">The sequence shown here is derived from an EMBL/GenBank/DDBJ whole genome shotgun (WGS) entry which is preliminary data.</text>
</comment>
<evidence type="ECO:0000256" key="1">
    <source>
        <dbReference type="ARBA" id="ARBA00004123"/>
    </source>
</evidence>
<proteinExistence type="inferred from homology"/>
<evidence type="ECO:0000256" key="3">
    <source>
        <dbReference type="ARBA" id="ARBA00023015"/>
    </source>
</evidence>
<evidence type="ECO:0000313" key="8">
    <source>
        <dbReference type="Proteomes" id="UP001292079"/>
    </source>
</evidence>
<feature type="compositionally biased region" description="Basic residues" evidence="6">
    <location>
        <begin position="448"/>
        <end position="458"/>
    </location>
</feature>
<dbReference type="PANTHER" id="PTHR13556:SF2">
    <property type="entry name" value="TRANSCRIPTIONAL ADAPTER 3"/>
    <property type="match status" value="1"/>
</dbReference>
<evidence type="ECO:0000256" key="4">
    <source>
        <dbReference type="ARBA" id="ARBA00023163"/>
    </source>
</evidence>
<reference evidence="7" key="2">
    <citation type="journal article" date="2023" name="Infect Dis Poverty">
        <title>Chromosome-scale genome of the human blood fluke Schistosoma mekongi and its implications for public health.</title>
        <authorList>
            <person name="Zhou M."/>
            <person name="Xu L."/>
            <person name="Xu D."/>
            <person name="Chen W."/>
            <person name="Khan J."/>
            <person name="Hu Y."/>
            <person name="Huang H."/>
            <person name="Wei H."/>
            <person name="Zhang Y."/>
            <person name="Chusongsang P."/>
            <person name="Tanasarnprasert K."/>
            <person name="Hu X."/>
            <person name="Limpanont Y."/>
            <person name="Lv Z."/>
        </authorList>
    </citation>
    <scope>NUCLEOTIDE SEQUENCE</scope>
    <source>
        <strain evidence="7">LV_2022a</strain>
    </source>
</reference>
<gene>
    <name evidence="7" type="ORF">MN116_005253</name>
</gene>
<dbReference type="GO" id="GO:0000124">
    <property type="term" value="C:SAGA complex"/>
    <property type="evidence" value="ECO:0007669"/>
    <property type="project" value="TreeGrafter"/>
</dbReference>
<feature type="region of interest" description="Disordered" evidence="6">
    <location>
        <begin position="618"/>
        <end position="641"/>
    </location>
</feature>
<evidence type="ECO:0000256" key="6">
    <source>
        <dbReference type="SAM" id="MobiDB-lite"/>
    </source>
</evidence>
<feature type="region of interest" description="Disordered" evidence="6">
    <location>
        <begin position="87"/>
        <end position="127"/>
    </location>
</feature>
<evidence type="ECO:0000256" key="2">
    <source>
        <dbReference type="ARBA" id="ARBA00005330"/>
    </source>
</evidence>
<dbReference type="InterPro" id="IPR019340">
    <property type="entry name" value="Histone_AcTrfase_su3"/>
</dbReference>
<dbReference type="GO" id="GO:0003713">
    <property type="term" value="F:transcription coactivator activity"/>
    <property type="evidence" value="ECO:0007669"/>
    <property type="project" value="TreeGrafter"/>
</dbReference>
<evidence type="ECO:0000313" key="7">
    <source>
        <dbReference type="EMBL" id="KAK4471864.1"/>
    </source>
</evidence>
<evidence type="ECO:0008006" key="9">
    <source>
        <dbReference type="Google" id="ProtNLM"/>
    </source>
</evidence>
<dbReference type="AlphaFoldDB" id="A0AAE2D5E2"/>
<keyword evidence="4" id="KW-0804">Transcription</keyword>
<dbReference type="GO" id="GO:0006357">
    <property type="term" value="P:regulation of transcription by RNA polymerase II"/>
    <property type="evidence" value="ECO:0007669"/>
    <property type="project" value="TreeGrafter"/>
</dbReference>
<comment type="subcellular location">
    <subcellularLocation>
        <location evidence="1">Nucleus</location>
    </subcellularLocation>
</comment>
<dbReference type="PANTHER" id="PTHR13556">
    <property type="entry name" value="TRANSCRIPTIONAL ADAPTER 3-RELATED"/>
    <property type="match status" value="1"/>
</dbReference>
<reference evidence="7" key="1">
    <citation type="submission" date="2022-04" db="EMBL/GenBank/DDBJ databases">
        <authorList>
            <person name="Xu L."/>
            <person name="Lv Z."/>
        </authorList>
    </citation>
    <scope>NUCLEOTIDE SEQUENCE</scope>
    <source>
        <strain evidence="7">LV_2022a</strain>
    </source>
</reference>
<feature type="region of interest" description="Disordered" evidence="6">
    <location>
        <begin position="447"/>
        <end position="481"/>
    </location>
</feature>
<keyword evidence="3" id="KW-0805">Transcription regulation</keyword>
<protein>
    <recommendedName>
        <fullName evidence="9">Transcriptional adapter 3</fullName>
    </recommendedName>
</protein>
<evidence type="ECO:0000256" key="5">
    <source>
        <dbReference type="ARBA" id="ARBA00023242"/>
    </source>
</evidence>
<accession>A0AAE2D5E2</accession>
<dbReference type="Proteomes" id="UP001292079">
    <property type="component" value="Unassembled WGS sequence"/>
</dbReference>
<dbReference type="GO" id="GO:0005634">
    <property type="term" value="C:nucleus"/>
    <property type="evidence" value="ECO:0007669"/>
    <property type="project" value="UniProtKB-SubCell"/>
</dbReference>
<name>A0AAE2D5E2_SCHME</name>
<organism evidence="7 8">
    <name type="scientific">Schistosoma mekongi</name>
    <name type="common">Parasitic worm</name>
    <dbReference type="NCBI Taxonomy" id="38744"/>
    <lineage>
        <taxon>Eukaryota</taxon>
        <taxon>Metazoa</taxon>
        <taxon>Spiralia</taxon>
        <taxon>Lophotrochozoa</taxon>
        <taxon>Platyhelminthes</taxon>
        <taxon>Trematoda</taxon>
        <taxon>Digenea</taxon>
        <taxon>Strigeidida</taxon>
        <taxon>Schistosomatoidea</taxon>
        <taxon>Schistosomatidae</taxon>
        <taxon>Schistosoma</taxon>
    </lineage>
</organism>
<sequence>MDLERILASVVERVMCLKAESKGKDLPATVISSLKYQKGVTEPDSNQHCLSRSSLVVKANPDKPLTLIISQRSGPCLDSQSLLPVISGGTSRSKPPVNAFGLRRSSRSSVEEAPEPISPTSPDKNQLSSSYAIPNKFWELMEPYCAEITEANITYLENLIRSYQQLESIYFHLPVLRQNGSCKNEPNEAPTYKRLRRDSSHTFQQTIATDESLCSFSNCNSLTSSSQMLNVTKYLDTELKKPVPESSLLDKISKSLLKSCYQEDVLPNFSGKLNFAAYKVVNNEVEDSHSGCTDLSGSDCGSVSTEAVHINGYNSMLPTNTMVNSSVSTTTNHNMLNDSHLLTSRASEPLKSIAKHLRVSSSYRVEKKIAQAIDELGLFPLSVLHPKVSPLVESKEDCNSHNFSSSTAVCNDVVSHSTKLIIRKNKIASSNSIKSCSSELSNEVHTTLGKKHVSQKRRITNEKPLSPLPEHQKSTTYELNPIDSERFTQLASSIKMESSSPPNDDIDDCNNNIPAKPTYHPKRLKRKNSKISKSLCYRNKLRNTVNNNNNSIHNDEVLYNCGTTSLNDSVDSEKLDCLPYSHHVPNFHTTDDEHCNNLNNPSGNYDLHTDIGPRSPNNVSAQMSPECEKRPNDPTSPTNQIHHSLRHSHFLPNNLSGFHCNVESDSPLMSLETHKPVLMNGDLSLSELHDVKMRENNRLCDKSVLNCNTFERDCEPVQMLDFSLHNSLNQNNDQCTTPLQNSTLKFKMECDWTERTGKTDHLTEKTNCENSPLNHINDSKSPDCNMDTVIQNHMLFSPDTSSTKQYGSGSDSIGWAIIQRQRELRLLCTANHRVLRRLVQAARRDMQRQEIQRRLAIADADVIEAYNKLESYRPHRKPPLKRDRDVAWKALKERRKILKELEAFDAKSP</sequence>
<dbReference type="EMBL" id="JALJAT010000003">
    <property type="protein sequence ID" value="KAK4471864.1"/>
    <property type="molecule type" value="Genomic_DNA"/>
</dbReference>
<feature type="compositionally biased region" description="Polar residues" evidence="6">
    <location>
        <begin position="118"/>
        <end position="127"/>
    </location>
</feature>